<feature type="domain" description="PilZ" evidence="2">
    <location>
        <begin position="56"/>
        <end position="138"/>
    </location>
</feature>
<dbReference type="AlphaFoldDB" id="A0A3B0SKU2"/>
<gene>
    <name evidence="3" type="ORF">MNBD_ALPHA05-1105</name>
</gene>
<accession>A0A3B0SKU2</accession>
<dbReference type="Gene3D" id="2.40.10.220">
    <property type="entry name" value="predicted glycosyltransferase like domains"/>
    <property type="match status" value="1"/>
</dbReference>
<dbReference type="EMBL" id="UOEH01000457">
    <property type="protein sequence ID" value="VAW05030.1"/>
    <property type="molecule type" value="Genomic_DNA"/>
</dbReference>
<evidence type="ECO:0000256" key="1">
    <source>
        <dbReference type="SAM" id="MobiDB-lite"/>
    </source>
</evidence>
<dbReference type="GO" id="GO:0035438">
    <property type="term" value="F:cyclic-di-GMP binding"/>
    <property type="evidence" value="ECO:0007669"/>
    <property type="project" value="InterPro"/>
</dbReference>
<protein>
    <recommendedName>
        <fullName evidence="2">PilZ domain-containing protein</fullName>
    </recommendedName>
</protein>
<feature type="region of interest" description="Disordered" evidence="1">
    <location>
        <begin position="1"/>
        <end position="23"/>
    </location>
</feature>
<dbReference type="Pfam" id="PF07238">
    <property type="entry name" value="PilZ"/>
    <property type="match status" value="1"/>
</dbReference>
<dbReference type="SUPFAM" id="SSF141371">
    <property type="entry name" value="PilZ domain-like"/>
    <property type="match status" value="1"/>
</dbReference>
<reference evidence="3" key="1">
    <citation type="submission" date="2018-06" db="EMBL/GenBank/DDBJ databases">
        <authorList>
            <person name="Zhirakovskaya E."/>
        </authorList>
    </citation>
    <scope>NUCLEOTIDE SEQUENCE</scope>
</reference>
<proteinExistence type="predicted"/>
<sequence length="155" mass="17767">MALMADLSHTSFRRSRQNPKSEAEIAVEREAVNRRLAGIINAKPVATPPEFAGEDKRRQPRKTTFKLARIFVNKIDSIRCVIINLSADGARISIEGDFDMPQYVVLKFEETGIQKKARIAWQHENEFGLSFLREEKTEAEKSDSDIHYDVIGYRE</sequence>
<organism evidence="3">
    <name type="scientific">hydrothermal vent metagenome</name>
    <dbReference type="NCBI Taxonomy" id="652676"/>
    <lineage>
        <taxon>unclassified sequences</taxon>
        <taxon>metagenomes</taxon>
        <taxon>ecological metagenomes</taxon>
    </lineage>
</organism>
<name>A0A3B0SKU2_9ZZZZ</name>
<dbReference type="InterPro" id="IPR009875">
    <property type="entry name" value="PilZ_domain"/>
</dbReference>
<evidence type="ECO:0000259" key="2">
    <source>
        <dbReference type="Pfam" id="PF07238"/>
    </source>
</evidence>
<evidence type="ECO:0000313" key="3">
    <source>
        <dbReference type="EMBL" id="VAW05030.1"/>
    </source>
</evidence>